<dbReference type="Gene3D" id="2.120.10.30">
    <property type="entry name" value="TolB, C-terminal domain"/>
    <property type="match status" value="1"/>
</dbReference>
<reference evidence="2 3" key="1">
    <citation type="submission" date="2020-08" db="EMBL/GenBank/DDBJ databases">
        <title>Genomic Encyclopedia of Type Strains, Phase IV (KMG-IV): sequencing the most valuable type-strain genomes for metagenomic binning, comparative biology and taxonomic classification.</title>
        <authorList>
            <person name="Goeker M."/>
        </authorList>
    </citation>
    <scope>NUCLEOTIDE SEQUENCE [LARGE SCALE GENOMIC DNA]</scope>
    <source>
        <strain evidence="2 3">DSM 23562</strain>
    </source>
</reference>
<keyword evidence="3" id="KW-1185">Reference proteome</keyword>
<comment type="caution">
    <text evidence="2">The sequence shown here is derived from an EMBL/GenBank/DDBJ whole genome shotgun (WGS) entry which is preliminary data.</text>
</comment>
<keyword evidence="1" id="KW-0732">Signal</keyword>
<evidence type="ECO:0000313" key="2">
    <source>
        <dbReference type="EMBL" id="MBB6049622.1"/>
    </source>
</evidence>
<dbReference type="EMBL" id="JACHGW010000001">
    <property type="protein sequence ID" value="MBB6049622.1"/>
    <property type="molecule type" value="Genomic_DNA"/>
</dbReference>
<organism evidence="2 3">
    <name type="scientific">Armatimonas rosea</name>
    <dbReference type="NCBI Taxonomy" id="685828"/>
    <lineage>
        <taxon>Bacteria</taxon>
        <taxon>Bacillati</taxon>
        <taxon>Armatimonadota</taxon>
        <taxon>Armatimonadia</taxon>
        <taxon>Armatimonadales</taxon>
        <taxon>Armatimonadaceae</taxon>
        <taxon>Armatimonas</taxon>
    </lineage>
</organism>
<feature type="signal peptide" evidence="1">
    <location>
        <begin position="1"/>
        <end position="21"/>
    </location>
</feature>
<accession>A0A7W9W6J0</accession>
<dbReference type="InterPro" id="IPR011659">
    <property type="entry name" value="WD40"/>
</dbReference>
<dbReference type="SUPFAM" id="SSF82171">
    <property type="entry name" value="DPP6 N-terminal domain-like"/>
    <property type="match status" value="1"/>
</dbReference>
<protein>
    <recommendedName>
        <fullName evidence="4">WD40 repeat protein</fullName>
    </recommendedName>
</protein>
<evidence type="ECO:0008006" key="4">
    <source>
        <dbReference type="Google" id="ProtNLM"/>
    </source>
</evidence>
<proteinExistence type="predicted"/>
<feature type="chain" id="PRO_5030518142" description="WD40 repeat protein" evidence="1">
    <location>
        <begin position="22"/>
        <end position="327"/>
    </location>
</feature>
<evidence type="ECO:0000313" key="3">
    <source>
        <dbReference type="Proteomes" id="UP000520814"/>
    </source>
</evidence>
<name>A0A7W9W6J0_ARMRO</name>
<dbReference type="AlphaFoldDB" id="A0A7W9W6J0"/>
<dbReference type="Pfam" id="PF07676">
    <property type="entry name" value="PD40"/>
    <property type="match status" value="1"/>
</dbReference>
<dbReference type="InterPro" id="IPR011042">
    <property type="entry name" value="6-blade_b-propeller_TolB-like"/>
</dbReference>
<sequence length="327" mass="34433">MKVQSLVAMGLALVLTGAAHAERFIFQRGGALYSASRDGKESRKVLELGGATGTLWAASPDGRRIVWTKTSSTETEGNLATRPVTVFLSDITGRRQKKLFSTDSLKDRQGRGITEIGASVAGGEATTLNDWSLVSLSWSADGRTLYLGCTRVGAAPGVTTLSVDAQAGTALVDADGRWKSLAAVTQPDARSTYLAAVSLGREAGSAPLVVCNLAVGTAWTPVPPLGGTPVYGAALWPALSPDGKKVVFASLPRGLWLAEGPGLQTRRLVSGEVARPRFSEDNKTVLFLSPRPTTADKTAYDLYELPVGSTTPKVVLSDVDWFDLVAD</sequence>
<evidence type="ECO:0000256" key="1">
    <source>
        <dbReference type="SAM" id="SignalP"/>
    </source>
</evidence>
<dbReference type="Proteomes" id="UP000520814">
    <property type="component" value="Unassembled WGS sequence"/>
</dbReference>
<dbReference type="RefSeq" id="WP_184193220.1">
    <property type="nucleotide sequence ID" value="NZ_JACHGW010000001.1"/>
</dbReference>
<gene>
    <name evidence="2" type="ORF">HNQ39_001384</name>
</gene>